<keyword evidence="2" id="KW-0472">Membrane</keyword>
<evidence type="ECO:0000259" key="4">
    <source>
        <dbReference type="SMART" id="SM00965"/>
    </source>
</evidence>
<keyword evidence="6" id="KW-1185">Reference proteome</keyword>
<dbReference type="InterPro" id="IPR011662">
    <property type="entry name" value="Secretin/TonB_short_N"/>
</dbReference>
<dbReference type="Gene3D" id="3.55.50.30">
    <property type="match status" value="1"/>
</dbReference>
<accession>A0ABT6API4</accession>
<evidence type="ECO:0000313" key="6">
    <source>
        <dbReference type="Proteomes" id="UP001216674"/>
    </source>
</evidence>
<protein>
    <recommendedName>
        <fullName evidence="4">Secretin/TonB short N-terminal domain-containing protein</fullName>
    </recommendedName>
</protein>
<dbReference type="RefSeq" id="WP_276265560.1">
    <property type="nucleotide sequence ID" value="NZ_JARJLM010000280.1"/>
</dbReference>
<dbReference type="SMART" id="SM00965">
    <property type="entry name" value="STN"/>
    <property type="match status" value="1"/>
</dbReference>
<dbReference type="SUPFAM" id="SSF74653">
    <property type="entry name" value="TolA/TonB C-terminal domain"/>
    <property type="match status" value="1"/>
</dbReference>
<evidence type="ECO:0000256" key="1">
    <source>
        <dbReference type="ARBA" id="ARBA00022448"/>
    </source>
</evidence>
<feature type="domain" description="Secretin/TonB short N-terminal" evidence="4">
    <location>
        <begin position="59"/>
        <end position="113"/>
    </location>
</feature>
<evidence type="ECO:0000256" key="2">
    <source>
        <dbReference type="ARBA" id="ARBA00023136"/>
    </source>
</evidence>
<name>A0ABT6API4_9BURK</name>
<organism evidence="5 6">
    <name type="scientific">Cupriavidus basilensis</name>
    <dbReference type="NCBI Taxonomy" id="68895"/>
    <lineage>
        <taxon>Bacteria</taxon>
        <taxon>Pseudomonadati</taxon>
        <taxon>Pseudomonadota</taxon>
        <taxon>Betaproteobacteria</taxon>
        <taxon>Burkholderiales</taxon>
        <taxon>Burkholderiaceae</taxon>
        <taxon>Cupriavidus</taxon>
    </lineage>
</organism>
<reference evidence="5 6" key="1">
    <citation type="submission" date="2023-03" db="EMBL/GenBank/DDBJ databases">
        <title>Draft assemblies of triclosan tolerant bacteria isolated from returned activated sludge.</title>
        <authorList>
            <person name="Van Hamelsveld S."/>
        </authorList>
    </citation>
    <scope>NUCLEOTIDE SEQUENCE [LARGE SCALE GENOMIC DNA]</scope>
    <source>
        <strain evidence="5 6">GW210010_S58</strain>
    </source>
</reference>
<dbReference type="Proteomes" id="UP001216674">
    <property type="component" value="Unassembled WGS sequence"/>
</dbReference>
<gene>
    <name evidence="5" type="ORF">P3W85_16475</name>
</gene>
<sequence length="235" mass="24455">MLCGLAASASAWGTDSALAQRSAGAQPAVVHPPGQLLDFDIPAQPLAAALNRYASLSGWPILFRGTMVVGRTSSPVQGRYLPEIALRRLLDGTGLTPEQVAAGPADAYILKEVGSQSAGSGSGAKAVDFDYGGWVQARIWEALCADSHTTPGTWRSLLRFRVDAGGHIHGARMLSSTGGARRDAAVLEALQRVRVGRSPPPEMAQPLTMLVLPFAQSGGRRCDNASIDAGARGAS</sequence>
<keyword evidence="1" id="KW-0813">Transport</keyword>
<dbReference type="EMBL" id="JARJLM010000280">
    <property type="protein sequence ID" value="MDF3834539.1"/>
    <property type="molecule type" value="Genomic_DNA"/>
</dbReference>
<evidence type="ECO:0000313" key="5">
    <source>
        <dbReference type="EMBL" id="MDF3834539.1"/>
    </source>
</evidence>
<dbReference type="Gene3D" id="3.30.1150.10">
    <property type="match status" value="1"/>
</dbReference>
<evidence type="ECO:0000256" key="3">
    <source>
        <dbReference type="ARBA" id="ARBA00023237"/>
    </source>
</evidence>
<proteinExistence type="predicted"/>
<comment type="caution">
    <text evidence="5">The sequence shown here is derived from an EMBL/GenBank/DDBJ whole genome shotgun (WGS) entry which is preliminary data.</text>
</comment>
<keyword evidence="3" id="KW-0998">Cell outer membrane</keyword>